<feature type="region of interest" description="Disordered" evidence="9">
    <location>
        <begin position="1"/>
        <end position="77"/>
    </location>
</feature>
<dbReference type="Gene3D" id="3.30.450.20">
    <property type="entry name" value="PAS domain"/>
    <property type="match status" value="2"/>
</dbReference>
<feature type="compositionally biased region" description="Polar residues" evidence="9">
    <location>
        <begin position="132"/>
        <end position="149"/>
    </location>
</feature>
<feature type="region of interest" description="Disordered" evidence="9">
    <location>
        <begin position="132"/>
        <end position="160"/>
    </location>
</feature>
<reference evidence="11" key="1">
    <citation type="submission" date="2018-04" db="EMBL/GenBank/DDBJ databases">
        <authorList>
            <person name="Go L.Y."/>
            <person name="Mitchell J.A."/>
        </authorList>
    </citation>
    <scope>NUCLEOTIDE SEQUENCE</scope>
    <source>
        <tissue evidence="11">Whole organism</tissue>
    </source>
</reference>
<organism evidence="12">
    <name type="scientific">Culicoides sonorensis</name>
    <name type="common">Biting midge</name>
    <dbReference type="NCBI Taxonomy" id="179676"/>
    <lineage>
        <taxon>Eukaryota</taxon>
        <taxon>Metazoa</taxon>
        <taxon>Ecdysozoa</taxon>
        <taxon>Arthropoda</taxon>
        <taxon>Hexapoda</taxon>
        <taxon>Insecta</taxon>
        <taxon>Pterygota</taxon>
        <taxon>Neoptera</taxon>
        <taxon>Endopterygota</taxon>
        <taxon>Diptera</taxon>
        <taxon>Nematocera</taxon>
        <taxon>Chironomoidea</taxon>
        <taxon>Ceratopogonidae</taxon>
        <taxon>Ceratopogoninae</taxon>
        <taxon>Culicoides</taxon>
        <taxon>Monoculicoides</taxon>
    </lineage>
</organism>
<dbReference type="FunFam" id="3.30.450.20:FF:000066">
    <property type="entry name" value="Period circadian protein"/>
    <property type="match status" value="1"/>
</dbReference>
<keyword evidence="7" id="KW-0539">Nucleus</keyword>
<protein>
    <recommendedName>
        <fullName evidence="8">Period circadian protein</fullName>
    </recommendedName>
</protein>
<dbReference type="PANTHER" id="PTHR11269">
    <property type="entry name" value="PERIOD CIRCADIAN PROTEIN"/>
    <property type="match status" value="1"/>
</dbReference>
<feature type="region of interest" description="Disordered" evidence="9">
    <location>
        <begin position="915"/>
        <end position="949"/>
    </location>
</feature>
<evidence type="ECO:0000256" key="1">
    <source>
        <dbReference type="ARBA" id="ARBA00004123"/>
    </source>
</evidence>
<feature type="compositionally biased region" description="Basic and acidic residues" evidence="9">
    <location>
        <begin position="926"/>
        <end position="947"/>
    </location>
</feature>
<dbReference type="Pfam" id="PF00989">
    <property type="entry name" value="PAS"/>
    <property type="match status" value="1"/>
</dbReference>
<accession>A0A336LIJ5</accession>
<evidence type="ECO:0000256" key="4">
    <source>
        <dbReference type="ARBA" id="ARBA00022553"/>
    </source>
</evidence>
<keyword evidence="6" id="KW-0090">Biological rhythms</keyword>
<evidence type="ECO:0000256" key="6">
    <source>
        <dbReference type="ARBA" id="ARBA00023108"/>
    </source>
</evidence>
<feature type="domain" description="PAS" evidence="10">
    <location>
        <begin position="350"/>
        <end position="400"/>
    </location>
</feature>
<dbReference type="InterPro" id="IPR013767">
    <property type="entry name" value="PAS_fold"/>
</dbReference>
<keyword evidence="3" id="KW-0963">Cytoplasm</keyword>
<dbReference type="InterPro" id="IPR050760">
    <property type="entry name" value="Period_circadian_regulator"/>
</dbReference>
<dbReference type="CDD" id="cd00130">
    <property type="entry name" value="PAS"/>
    <property type="match status" value="2"/>
</dbReference>
<name>A0A336LIJ5_CULSO</name>
<keyword evidence="5" id="KW-0677">Repeat</keyword>
<feature type="compositionally biased region" description="Low complexity" evidence="9">
    <location>
        <begin position="15"/>
        <end position="44"/>
    </location>
</feature>
<comment type="subcellular location">
    <subcellularLocation>
        <location evidence="2">Cytoplasm</location>
        <location evidence="2">Perinuclear region</location>
    </subcellularLocation>
    <subcellularLocation>
        <location evidence="1">Nucleus</location>
    </subcellularLocation>
</comment>
<feature type="compositionally biased region" description="Basic and acidic residues" evidence="9">
    <location>
        <begin position="966"/>
        <end position="983"/>
    </location>
</feature>
<feature type="domain" description="PAS" evidence="10">
    <location>
        <begin position="198"/>
        <end position="247"/>
    </location>
</feature>
<feature type="compositionally biased region" description="Basic residues" evidence="9">
    <location>
        <begin position="63"/>
        <end position="76"/>
    </location>
</feature>
<feature type="compositionally biased region" description="Polar residues" evidence="9">
    <location>
        <begin position="1"/>
        <end position="13"/>
    </location>
</feature>
<reference evidence="12" key="2">
    <citation type="submission" date="2018-07" db="EMBL/GenBank/DDBJ databases">
        <authorList>
            <person name="Quirk P.G."/>
            <person name="Krulwich T.A."/>
        </authorList>
    </citation>
    <scope>NUCLEOTIDE SEQUENCE</scope>
</reference>
<dbReference type="FunFam" id="3.30.450.20:FF:000072">
    <property type="entry name" value="Period circadian protein"/>
    <property type="match status" value="1"/>
</dbReference>
<feature type="compositionally biased region" description="Basic and acidic residues" evidence="9">
    <location>
        <begin position="710"/>
        <end position="724"/>
    </location>
</feature>
<dbReference type="GO" id="GO:0001222">
    <property type="term" value="F:transcription corepressor binding"/>
    <property type="evidence" value="ECO:0007669"/>
    <property type="project" value="TreeGrafter"/>
</dbReference>
<dbReference type="EMBL" id="UFQT01000021">
    <property type="protein sequence ID" value="SSX17902.1"/>
    <property type="molecule type" value="Genomic_DNA"/>
</dbReference>
<dbReference type="SUPFAM" id="SSF55785">
    <property type="entry name" value="PYP-like sensor domain (PAS domain)"/>
    <property type="match status" value="2"/>
</dbReference>
<feature type="region of interest" description="Disordered" evidence="9">
    <location>
        <begin position="961"/>
        <end position="983"/>
    </location>
</feature>
<dbReference type="GO" id="GO:0000976">
    <property type="term" value="F:transcription cis-regulatory region binding"/>
    <property type="evidence" value="ECO:0007669"/>
    <property type="project" value="TreeGrafter"/>
</dbReference>
<keyword evidence="4" id="KW-0597">Phosphoprotein</keyword>
<dbReference type="GO" id="GO:0048471">
    <property type="term" value="C:perinuclear region of cytoplasm"/>
    <property type="evidence" value="ECO:0007669"/>
    <property type="project" value="UniProtKB-SubCell"/>
</dbReference>
<evidence type="ECO:0000313" key="11">
    <source>
        <dbReference type="EMBL" id="SSW97516.1"/>
    </source>
</evidence>
<dbReference type="InterPro" id="IPR035965">
    <property type="entry name" value="PAS-like_dom_sf"/>
</dbReference>
<dbReference type="PANTHER" id="PTHR11269:SF16">
    <property type="entry name" value="PERIOD CIRCADIAN PROTEIN"/>
    <property type="match status" value="1"/>
</dbReference>
<dbReference type="GO" id="GO:0043153">
    <property type="term" value="P:entrainment of circadian clock by photoperiod"/>
    <property type="evidence" value="ECO:0007669"/>
    <property type="project" value="TreeGrafter"/>
</dbReference>
<gene>
    <name evidence="12" type="primary">CSON005641</name>
</gene>
<dbReference type="Pfam" id="PF14598">
    <property type="entry name" value="PAS_11"/>
    <property type="match status" value="1"/>
</dbReference>
<evidence type="ECO:0000256" key="7">
    <source>
        <dbReference type="ARBA" id="ARBA00023242"/>
    </source>
</evidence>
<proteinExistence type="predicted"/>
<evidence type="ECO:0000259" key="10">
    <source>
        <dbReference type="PROSITE" id="PS50112"/>
    </source>
</evidence>
<dbReference type="InterPro" id="IPR000014">
    <property type="entry name" value="PAS"/>
</dbReference>
<dbReference type="SMART" id="SM00091">
    <property type="entry name" value="PAS"/>
    <property type="match status" value="2"/>
</dbReference>
<dbReference type="OMA" id="SYPSCTQ"/>
<evidence type="ECO:0000256" key="5">
    <source>
        <dbReference type="ARBA" id="ARBA00022737"/>
    </source>
</evidence>
<evidence type="ECO:0000313" key="12">
    <source>
        <dbReference type="EMBL" id="SSX17902.1"/>
    </source>
</evidence>
<evidence type="ECO:0000256" key="2">
    <source>
        <dbReference type="ARBA" id="ARBA00004556"/>
    </source>
</evidence>
<feature type="region of interest" description="Disordered" evidence="9">
    <location>
        <begin position="615"/>
        <end position="658"/>
    </location>
</feature>
<evidence type="ECO:0000256" key="9">
    <source>
        <dbReference type="SAM" id="MobiDB-lite"/>
    </source>
</evidence>
<evidence type="ECO:0000256" key="8">
    <source>
        <dbReference type="ARBA" id="ARBA00040849"/>
    </source>
</evidence>
<dbReference type="EMBL" id="UFQS01000021">
    <property type="protein sequence ID" value="SSW97516.1"/>
    <property type="molecule type" value="Genomic_DNA"/>
</dbReference>
<dbReference type="GO" id="GO:0005634">
    <property type="term" value="C:nucleus"/>
    <property type="evidence" value="ECO:0007669"/>
    <property type="project" value="UniProtKB-SubCell"/>
</dbReference>
<dbReference type="PROSITE" id="PS50112">
    <property type="entry name" value="PAS"/>
    <property type="match status" value="2"/>
</dbReference>
<dbReference type="InterPro" id="IPR022728">
    <property type="entry name" value="Period_circadian-like_C"/>
</dbReference>
<dbReference type="VEuPathDB" id="VectorBase:CSON005641"/>
<dbReference type="Pfam" id="PF12114">
    <property type="entry name" value="Period_C"/>
    <property type="match status" value="1"/>
</dbReference>
<sequence>MEGTESTHNTKISDSAYSNSCSNSQSQRSGSSKSRQSGSNSSGSSGYGGKATDAASETLSNGKRGKDKDRKKKKIRSIGQGSVGTIENELNATVETVNENIVVEIPDTSDDTREKKGNVAINETLVNKQTADISDSTVQTSSQILPNKISSEDDSHNPPNVNVTIETPTIENESASQVSQSDKTATEDAFCCVISLHDGVVLFTTPSITDSLGFPRDMLLGRSFIDFIHPKDRATFASQITMGVVTAPTSESKNSQKETRCSLYVLLRKYRGLKSSGYAVTSQAVTYEPFRLTLTFREAPEEQRLKNPELTSANSNILLVISATPVRSIYKVTDESVSTKVKKFYIRHTASGIISYIDGQAVGLTGYLPQDLVGKNIMDYYHPDDMPLLKEVYETVMKKAHTGVSFFSKPYKFLINNSSWITLETEWTSFVNPWSKKLEFIIGHNRVLKGPKNQNIFATCTEFIQYSDEEMGKQKRIQEDILNLLSEAVTRPSDTVKQVVSKRCQALASFMESLLDDINHKNLQLDVQVESLSEKVTFSERDSVMLGEISPHHENWQDSKSSSETPPSYNQLNYNENLQRFFDSHPITTTDEHIENIETNEVRSGDARTDVSPVHEFGENDSGGNLSSGSNVHMESITNTSNTGTGTSSGSYQPPTLTQDLLCKHNEDMEKNMIKRHKVSRLSGRLAEKVKKAPDKITTHGVKRSGSHSWEGEAHKSSKHEHVTDVRREINPESNQNMPTTFLDQQTSSRSVDPWPPFSVTTIQGSNSNSNTRGVMPTVYYIPAPQTNNIQQKLSGYQTVQYMTSVLYPSFNLTHPHLMYQPLIYQPMPFQPLPTPSNIGAQSNPSINYTSANSDKILLPMCQTSSTQVTISGTQAQNSFQRPPSQATSVKAEPGSNMGSIASIVNFRALSESPKRFIDDEEGTDEDKMHTQHKNGEEKNGTSDNMDKSSYSSFYSSFLRTEGSSTEERQDIENSNSNDKKNIIKKSKTEEFFKQQVIRPPPTWLDGICITSDLIYRYQIAERTIKDVLTSDMTVLKEINQPSLVNDQLDQLYLDLELEGLSARLSLGESSSSGSSGEEENSLKMRSKRFKYGSIVMIYEENAPLPPNS</sequence>
<feature type="region of interest" description="Disordered" evidence="9">
    <location>
        <begin position="874"/>
        <end position="895"/>
    </location>
</feature>
<dbReference type="AlphaFoldDB" id="A0A336LIJ5"/>
<feature type="region of interest" description="Disordered" evidence="9">
    <location>
        <begin position="698"/>
        <end position="724"/>
    </location>
</feature>
<dbReference type="Gene3D" id="1.20.5.770">
    <property type="entry name" value="Single helix bin"/>
    <property type="match status" value="1"/>
</dbReference>
<dbReference type="GO" id="GO:0000122">
    <property type="term" value="P:negative regulation of transcription by RNA polymerase II"/>
    <property type="evidence" value="ECO:0007669"/>
    <property type="project" value="TreeGrafter"/>
</dbReference>
<feature type="compositionally biased region" description="Low complexity" evidence="9">
    <location>
        <begin position="620"/>
        <end position="651"/>
    </location>
</feature>
<evidence type="ECO:0000256" key="3">
    <source>
        <dbReference type="ARBA" id="ARBA00022490"/>
    </source>
</evidence>
<dbReference type="GO" id="GO:0032922">
    <property type="term" value="P:circadian regulation of gene expression"/>
    <property type="evidence" value="ECO:0007669"/>
    <property type="project" value="TreeGrafter"/>
</dbReference>
<feature type="compositionally biased region" description="Polar residues" evidence="9">
    <location>
        <begin position="874"/>
        <end position="889"/>
    </location>
</feature>